<reference evidence="3 4" key="1">
    <citation type="submission" date="2016-10" db="EMBL/GenBank/DDBJ databases">
        <authorList>
            <person name="de Groot N.N."/>
        </authorList>
    </citation>
    <scope>NUCLEOTIDE SEQUENCE [LARGE SCALE GENOMIC DNA]</scope>
    <source>
        <strain evidence="3 4">CGMCC 4.2022</strain>
    </source>
</reference>
<keyword evidence="4" id="KW-1185">Reference proteome</keyword>
<evidence type="ECO:0000313" key="4">
    <source>
        <dbReference type="Proteomes" id="UP000199341"/>
    </source>
</evidence>
<dbReference type="AlphaFoldDB" id="A0A1G9ZVH4"/>
<protein>
    <submittedName>
        <fullName evidence="3">HD domain-containing protein</fullName>
    </submittedName>
</protein>
<dbReference type="Gene3D" id="1.10.3210.10">
    <property type="entry name" value="Hypothetical protein af1432"/>
    <property type="match status" value="1"/>
</dbReference>
<gene>
    <name evidence="3" type="ORF">SAMN05216259_103318</name>
</gene>
<evidence type="ECO:0000313" key="3">
    <source>
        <dbReference type="EMBL" id="SDN25449.1"/>
    </source>
</evidence>
<dbReference type="PROSITE" id="PS51831">
    <property type="entry name" value="HD"/>
    <property type="match status" value="1"/>
</dbReference>
<dbReference type="Pfam" id="PF13487">
    <property type="entry name" value="HD_5"/>
    <property type="match status" value="1"/>
</dbReference>
<dbReference type="InterPro" id="IPR003607">
    <property type="entry name" value="HD/PDEase_dom"/>
</dbReference>
<proteinExistence type="predicted"/>
<evidence type="ECO:0000259" key="1">
    <source>
        <dbReference type="PROSITE" id="PS51831"/>
    </source>
</evidence>
<feature type="domain" description="HD-GYP" evidence="2">
    <location>
        <begin position="24"/>
        <end position="219"/>
    </location>
</feature>
<dbReference type="PANTHER" id="PTHR45228">
    <property type="entry name" value="CYCLIC DI-GMP PHOSPHODIESTERASE TM_0186-RELATED"/>
    <property type="match status" value="1"/>
</dbReference>
<sequence length="262" mass="27069">MSAAHRRTPPPPLCRRAGCTRRVRQEAQDAAVQALLQALQLKDPYTRAHSERVGALAALIAAELGGSGPGTAAVRLGGLLHDVGKLAVPADVLCKDGPLTDDERRLVQAHPADGDGVLRAIPVLAEARAAVLHHHERLDGTGYPGGLGGARIPEAARIVAVADAFDAMTTTRSYSRARPAPAALAELRRCAGSQFDPAMVEALERALAAVRWRTPDAAPCGETAVAEGPLLAPPLLPPLAGAGAHGATWAWLDAGAKGKEVG</sequence>
<evidence type="ECO:0000259" key="2">
    <source>
        <dbReference type="PROSITE" id="PS51832"/>
    </source>
</evidence>
<dbReference type="SMART" id="SM00471">
    <property type="entry name" value="HDc"/>
    <property type="match status" value="1"/>
</dbReference>
<dbReference type="PANTHER" id="PTHR45228:SF4">
    <property type="entry name" value="LIPOPROTEIN"/>
    <property type="match status" value="1"/>
</dbReference>
<dbReference type="STRING" id="310781.SAMN05216259_103318"/>
<dbReference type="Proteomes" id="UP000199341">
    <property type="component" value="Unassembled WGS sequence"/>
</dbReference>
<dbReference type="PROSITE" id="PS51832">
    <property type="entry name" value="HD_GYP"/>
    <property type="match status" value="1"/>
</dbReference>
<name>A0A1G9ZVH4_9ACTN</name>
<dbReference type="SUPFAM" id="SSF109604">
    <property type="entry name" value="HD-domain/PDEase-like"/>
    <property type="match status" value="1"/>
</dbReference>
<feature type="domain" description="HD" evidence="1">
    <location>
        <begin position="46"/>
        <end position="168"/>
    </location>
</feature>
<organism evidence="3 4">
    <name type="scientific">Actinacidiphila guanduensis</name>
    <dbReference type="NCBI Taxonomy" id="310781"/>
    <lineage>
        <taxon>Bacteria</taxon>
        <taxon>Bacillati</taxon>
        <taxon>Actinomycetota</taxon>
        <taxon>Actinomycetes</taxon>
        <taxon>Kitasatosporales</taxon>
        <taxon>Streptomycetaceae</taxon>
        <taxon>Actinacidiphila</taxon>
    </lineage>
</organism>
<dbReference type="RefSeq" id="WP_176930176.1">
    <property type="nucleotide sequence ID" value="NZ_FNIE01000003.1"/>
</dbReference>
<dbReference type="InterPro" id="IPR006674">
    <property type="entry name" value="HD_domain"/>
</dbReference>
<dbReference type="InterPro" id="IPR052020">
    <property type="entry name" value="Cyclic_di-GMP/3'3'-cGAMP_PDE"/>
</dbReference>
<dbReference type="CDD" id="cd00077">
    <property type="entry name" value="HDc"/>
    <property type="match status" value="1"/>
</dbReference>
<dbReference type="EMBL" id="FNIE01000003">
    <property type="protein sequence ID" value="SDN25449.1"/>
    <property type="molecule type" value="Genomic_DNA"/>
</dbReference>
<dbReference type="InterPro" id="IPR037522">
    <property type="entry name" value="HD_GYP_dom"/>
</dbReference>
<accession>A0A1G9ZVH4</accession>